<evidence type="ECO:0000313" key="4">
    <source>
        <dbReference type="Proteomes" id="UP000256514"/>
    </source>
</evidence>
<organism evidence="3 4">
    <name type="scientific">Helicobacter equorum</name>
    <dbReference type="NCBI Taxonomy" id="361872"/>
    <lineage>
        <taxon>Bacteria</taxon>
        <taxon>Pseudomonadati</taxon>
        <taxon>Campylobacterota</taxon>
        <taxon>Epsilonproteobacteria</taxon>
        <taxon>Campylobacterales</taxon>
        <taxon>Helicobacteraceae</taxon>
        <taxon>Helicobacter</taxon>
    </lineage>
</organism>
<proteinExistence type="predicted"/>
<evidence type="ECO:0000313" key="3">
    <source>
        <dbReference type="EMBL" id="RDU67234.1"/>
    </source>
</evidence>
<evidence type="ECO:0000256" key="1">
    <source>
        <dbReference type="SAM" id="MobiDB-lite"/>
    </source>
</evidence>
<feature type="domain" description="Campylobacter invasion antigen D C-terminal" evidence="2">
    <location>
        <begin position="119"/>
        <end position="169"/>
    </location>
</feature>
<dbReference type="RefSeq" id="WP_115570958.1">
    <property type="nucleotide sequence ID" value="NZ_NXLT01000003.1"/>
</dbReference>
<sequence length="178" mass="20030">MELKDIILETINTLESDNILDAPVHSLTHKATTQDSHAQTTQLTPESIDTNAEPMDLKTLNTMLQGPFTQDKVATNTPPPTSTNHTTNQTQTTHTNPKTRLKPSMISVINESHNKQVLNDEKTFLKLLQDRLLVLFEGLSMPQQDPQKLTMVLNFLQYQLSVIAKRLENLEDTSKKGL</sequence>
<dbReference type="Pfam" id="PF21862">
    <property type="entry name" value="CiaD"/>
    <property type="match status" value="1"/>
</dbReference>
<gene>
    <name evidence="3" type="ORF">CQA54_04420</name>
</gene>
<reference evidence="3 4" key="1">
    <citation type="submission" date="2018-04" db="EMBL/GenBank/DDBJ databases">
        <title>Novel Campyloabacter and Helicobacter Species and Strains.</title>
        <authorList>
            <person name="Mannion A.J."/>
            <person name="Shen Z."/>
            <person name="Fox J.G."/>
        </authorList>
    </citation>
    <scope>NUCLEOTIDE SEQUENCE [LARGE SCALE GENOMIC DNA]</scope>
    <source>
        <strain evidence="3 4">MIT 12-6600</strain>
    </source>
</reference>
<evidence type="ECO:0000259" key="2">
    <source>
        <dbReference type="Pfam" id="PF21862"/>
    </source>
</evidence>
<feature type="compositionally biased region" description="Low complexity" evidence="1">
    <location>
        <begin position="82"/>
        <end position="98"/>
    </location>
</feature>
<dbReference type="EMBL" id="NXLT01000003">
    <property type="protein sequence ID" value="RDU67234.1"/>
    <property type="molecule type" value="Genomic_DNA"/>
</dbReference>
<dbReference type="AlphaFoldDB" id="A0A3D8IRL2"/>
<feature type="region of interest" description="Disordered" evidence="1">
    <location>
        <begin position="73"/>
        <end position="98"/>
    </location>
</feature>
<name>A0A3D8IRL2_9HELI</name>
<dbReference type="OrthoDB" id="5329345at2"/>
<dbReference type="Proteomes" id="UP000256514">
    <property type="component" value="Unassembled WGS sequence"/>
</dbReference>
<comment type="caution">
    <text evidence="3">The sequence shown here is derived from an EMBL/GenBank/DDBJ whole genome shotgun (WGS) entry which is preliminary data.</text>
</comment>
<accession>A0A3D8IRL2</accession>
<keyword evidence="4" id="KW-1185">Reference proteome</keyword>
<dbReference type="InterPro" id="IPR054057">
    <property type="entry name" value="CiaD_C"/>
</dbReference>
<protein>
    <recommendedName>
        <fullName evidence="2">Campylobacter invasion antigen D C-terminal domain-containing protein</fullName>
    </recommendedName>
</protein>